<proteinExistence type="predicted"/>
<reference evidence="2 3" key="1">
    <citation type="submission" date="2022-05" db="EMBL/GenBank/DDBJ databases">
        <authorList>
            <person name="Park J.-S."/>
        </authorList>
    </citation>
    <scope>NUCLEOTIDE SEQUENCE [LARGE SCALE GENOMIC DNA]</scope>
    <source>
        <strain evidence="2 3">2012CJ34-2</strain>
    </source>
</reference>
<feature type="domain" description="Putative Se/S carrier protein-like" evidence="1">
    <location>
        <begin position="5"/>
        <end position="66"/>
    </location>
</feature>
<dbReference type="InterPro" id="IPR021778">
    <property type="entry name" value="Se/S_carrier-like"/>
</dbReference>
<sequence>MSRSFLLFPSVRYAIKAEAVCKMQGVTCQVMPVPRQISSECGMCLEVDTARAEDILNELQQAQFQVTLANI</sequence>
<dbReference type="Pfam" id="PF11823">
    <property type="entry name" value="Se_S_carrier"/>
    <property type="match status" value="1"/>
</dbReference>
<dbReference type="EMBL" id="JAMFLX010000021">
    <property type="protein sequence ID" value="MCL6271154.1"/>
    <property type="molecule type" value="Genomic_DNA"/>
</dbReference>
<gene>
    <name evidence="2" type="ORF">M3P05_14605</name>
</gene>
<evidence type="ECO:0000313" key="2">
    <source>
        <dbReference type="EMBL" id="MCL6271154.1"/>
    </source>
</evidence>
<keyword evidence="3" id="KW-1185">Reference proteome</keyword>
<evidence type="ECO:0000259" key="1">
    <source>
        <dbReference type="Pfam" id="PF11823"/>
    </source>
</evidence>
<name>A0ABT0PIH3_9GAMM</name>
<organism evidence="2 3">
    <name type="scientific">Parendozoicomonas callyspongiae</name>
    <dbReference type="NCBI Taxonomy" id="2942213"/>
    <lineage>
        <taxon>Bacteria</taxon>
        <taxon>Pseudomonadati</taxon>
        <taxon>Pseudomonadota</taxon>
        <taxon>Gammaproteobacteria</taxon>
        <taxon>Oceanospirillales</taxon>
        <taxon>Endozoicomonadaceae</taxon>
        <taxon>Parendozoicomonas</taxon>
    </lineage>
</organism>
<comment type="caution">
    <text evidence="2">The sequence shown here is derived from an EMBL/GenBank/DDBJ whole genome shotgun (WGS) entry which is preliminary data.</text>
</comment>
<accession>A0ABT0PIH3</accession>
<dbReference type="Proteomes" id="UP001203338">
    <property type="component" value="Unassembled WGS sequence"/>
</dbReference>
<evidence type="ECO:0000313" key="3">
    <source>
        <dbReference type="Proteomes" id="UP001203338"/>
    </source>
</evidence>
<protein>
    <submittedName>
        <fullName evidence="2">DUF3343 domain-containing protein</fullName>
    </submittedName>
</protein>
<dbReference type="RefSeq" id="WP_249700548.1">
    <property type="nucleotide sequence ID" value="NZ_JAMFLX010000021.1"/>
</dbReference>